<dbReference type="Proteomes" id="UP000317650">
    <property type="component" value="Chromosome 2"/>
</dbReference>
<dbReference type="CDD" id="cd03571">
    <property type="entry name" value="ENTH"/>
    <property type="match status" value="1"/>
</dbReference>
<evidence type="ECO:0000256" key="4">
    <source>
        <dbReference type="ARBA" id="ARBA00023329"/>
    </source>
</evidence>
<dbReference type="PANTHER" id="PTHR12276">
    <property type="entry name" value="EPSIN/ENT-RELATED"/>
    <property type="match status" value="1"/>
</dbReference>
<dbReference type="GO" id="GO:0005543">
    <property type="term" value="F:phospholipid binding"/>
    <property type="evidence" value="ECO:0007669"/>
    <property type="project" value="TreeGrafter"/>
</dbReference>
<gene>
    <name evidence="6" type="ORF">C4D60_Mb02t04620</name>
</gene>
<keyword evidence="4" id="KW-0968">Cytoplasmic vesicle</keyword>
<dbReference type="Pfam" id="PF01417">
    <property type="entry name" value="ENTH"/>
    <property type="match status" value="1"/>
</dbReference>
<evidence type="ECO:0000256" key="3">
    <source>
        <dbReference type="ARBA" id="ARBA00023034"/>
    </source>
</evidence>
<proteinExistence type="predicted"/>
<dbReference type="AlphaFoldDB" id="A0A4S8I886"/>
<protein>
    <recommendedName>
        <fullName evidence="5">ENTH domain-containing protein</fullName>
    </recommendedName>
</protein>
<dbReference type="Gene3D" id="1.25.40.90">
    <property type="match status" value="1"/>
</dbReference>
<dbReference type="GO" id="GO:0005794">
    <property type="term" value="C:Golgi apparatus"/>
    <property type="evidence" value="ECO:0007669"/>
    <property type="project" value="UniProtKB-SubCell"/>
</dbReference>
<name>A0A4S8I886_MUSBA</name>
<dbReference type="PANTHER" id="PTHR12276:SF95">
    <property type="entry name" value="ENTH_VHS FAMILY PROTEIN"/>
    <property type="match status" value="1"/>
</dbReference>
<comment type="subcellular location">
    <subcellularLocation>
        <location evidence="1">Cytoplasmic vesicle</location>
        <location evidence="1">Clathrin-coated vesicle</location>
    </subcellularLocation>
    <subcellularLocation>
        <location evidence="2">Golgi apparatus</location>
    </subcellularLocation>
</comment>
<evidence type="ECO:0000256" key="2">
    <source>
        <dbReference type="ARBA" id="ARBA00004555"/>
    </source>
</evidence>
<evidence type="ECO:0000313" key="7">
    <source>
        <dbReference type="Proteomes" id="UP000317650"/>
    </source>
</evidence>
<dbReference type="GO" id="GO:0030125">
    <property type="term" value="C:clathrin vesicle coat"/>
    <property type="evidence" value="ECO:0007669"/>
    <property type="project" value="TreeGrafter"/>
</dbReference>
<dbReference type="PROSITE" id="PS50942">
    <property type="entry name" value="ENTH"/>
    <property type="match status" value="1"/>
</dbReference>
<dbReference type="InterPro" id="IPR013809">
    <property type="entry name" value="ENTH"/>
</dbReference>
<organism evidence="6 7">
    <name type="scientific">Musa balbisiana</name>
    <name type="common">Banana</name>
    <dbReference type="NCBI Taxonomy" id="52838"/>
    <lineage>
        <taxon>Eukaryota</taxon>
        <taxon>Viridiplantae</taxon>
        <taxon>Streptophyta</taxon>
        <taxon>Embryophyta</taxon>
        <taxon>Tracheophyta</taxon>
        <taxon>Spermatophyta</taxon>
        <taxon>Magnoliopsida</taxon>
        <taxon>Liliopsida</taxon>
        <taxon>Zingiberales</taxon>
        <taxon>Musaceae</taxon>
        <taxon>Musa</taxon>
    </lineage>
</organism>
<dbReference type="STRING" id="52838.A0A4S8I886"/>
<keyword evidence="7" id="KW-1185">Reference proteome</keyword>
<reference evidence="6 7" key="1">
    <citation type="journal article" date="2019" name="Nat. Plants">
        <title>Genome sequencing of Musa balbisiana reveals subgenome evolution and function divergence in polyploid bananas.</title>
        <authorList>
            <person name="Yao X."/>
        </authorList>
    </citation>
    <scope>NUCLEOTIDE SEQUENCE [LARGE SCALE GENOMIC DNA]</scope>
    <source>
        <strain evidence="7">cv. DH-PKW</strain>
        <tissue evidence="6">Leaves</tissue>
    </source>
</reference>
<dbReference type="EMBL" id="PYDT01000011">
    <property type="protein sequence ID" value="THU44173.1"/>
    <property type="molecule type" value="Genomic_DNA"/>
</dbReference>
<sequence length="323" mass="36564">METMFLSDIKKKASSYIQEKYKTALLALTDITAAELLAEEATNNDSTGPDAKTMTRLSEAAHDVDDYRRIVDVLHKRYEIKWYSAMDGPCFICKFCTIDFKEWRPSYKALALLEFLLTHGPEGMSEEFHCDVNVIHQLGDFRYTDDKGFDWGACMRSKSKRILRLLGDEEQLKDARAEALRISREIQGFGNLIVSPTASSSPSSSSSSSRASRTWSFGSSYSWDCPSWNGPDEPNKRDEAHHVSGDSVDLKEAEMHLLDAPVQESSCLLISKKEGREGSPDGWSSRLRLRLFGKDDKRVAFRSLSDVEKEPKKKFERQSSLGF</sequence>
<evidence type="ECO:0000313" key="6">
    <source>
        <dbReference type="EMBL" id="THU44173.1"/>
    </source>
</evidence>
<accession>A0A4S8I886</accession>
<dbReference type="GO" id="GO:0030276">
    <property type="term" value="F:clathrin binding"/>
    <property type="evidence" value="ECO:0007669"/>
    <property type="project" value="TreeGrafter"/>
</dbReference>
<dbReference type="GO" id="GO:0005768">
    <property type="term" value="C:endosome"/>
    <property type="evidence" value="ECO:0007669"/>
    <property type="project" value="TreeGrafter"/>
</dbReference>
<dbReference type="SUPFAM" id="SSF48464">
    <property type="entry name" value="ENTH/VHS domain"/>
    <property type="match status" value="1"/>
</dbReference>
<evidence type="ECO:0000259" key="5">
    <source>
        <dbReference type="PROSITE" id="PS50942"/>
    </source>
</evidence>
<evidence type="ECO:0000256" key="1">
    <source>
        <dbReference type="ARBA" id="ARBA00004132"/>
    </source>
</evidence>
<dbReference type="InterPro" id="IPR008942">
    <property type="entry name" value="ENTH_VHS"/>
</dbReference>
<dbReference type="SMART" id="SM00273">
    <property type="entry name" value="ENTH"/>
    <property type="match status" value="1"/>
</dbReference>
<dbReference type="GO" id="GO:0006897">
    <property type="term" value="P:endocytosis"/>
    <property type="evidence" value="ECO:0007669"/>
    <property type="project" value="TreeGrafter"/>
</dbReference>
<comment type="caution">
    <text evidence="6">The sequence shown here is derived from an EMBL/GenBank/DDBJ whole genome shotgun (WGS) entry which is preliminary data.</text>
</comment>
<keyword evidence="3" id="KW-0333">Golgi apparatus</keyword>
<feature type="domain" description="ENTH" evidence="5">
    <location>
        <begin position="26"/>
        <end position="176"/>
    </location>
</feature>
<dbReference type="GO" id="GO:0005886">
    <property type="term" value="C:plasma membrane"/>
    <property type="evidence" value="ECO:0007669"/>
    <property type="project" value="TreeGrafter"/>
</dbReference>